<dbReference type="EMBL" id="KE343880">
    <property type="protein sequence ID" value="EXB44764.1"/>
    <property type="molecule type" value="Genomic_DNA"/>
</dbReference>
<evidence type="ECO:0000313" key="4">
    <source>
        <dbReference type="EMBL" id="EXB44764.1"/>
    </source>
</evidence>
<gene>
    <name evidence="4" type="ORF">L484_000694</name>
</gene>
<dbReference type="InterPro" id="IPR051070">
    <property type="entry name" value="NF-kappa-B_inhibitor"/>
</dbReference>
<proteinExistence type="predicted"/>
<dbReference type="PROSITE" id="PS50297">
    <property type="entry name" value="ANK_REP_REGION"/>
    <property type="match status" value="1"/>
</dbReference>
<reference evidence="5" key="1">
    <citation type="submission" date="2013-01" db="EMBL/GenBank/DDBJ databases">
        <title>Draft Genome Sequence of a Mulberry Tree, Morus notabilis C.K. Schneid.</title>
        <authorList>
            <person name="He N."/>
            <person name="Zhao S."/>
        </authorList>
    </citation>
    <scope>NUCLEOTIDE SEQUENCE</scope>
</reference>
<accession>W9QNU6</accession>
<dbReference type="PANTHER" id="PTHR46680">
    <property type="entry name" value="NF-KAPPA-B INHIBITOR ALPHA"/>
    <property type="match status" value="1"/>
</dbReference>
<dbReference type="InterPro" id="IPR002110">
    <property type="entry name" value="Ankyrin_rpt"/>
</dbReference>
<dbReference type="InterPro" id="IPR036770">
    <property type="entry name" value="Ankyrin_rpt-contain_sf"/>
</dbReference>
<evidence type="ECO:0000256" key="2">
    <source>
        <dbReference type="ARBA" id="ARBA00023043"/>
    </source>
</evidence>
<dbReference type="Pfam" id="PF12796">
    <property type="entry name" value="Ank_2"/>
    <property type="match status" value="1"/>
</dbReference>
<dbReference type="Gene3D" id="1.25.40.20">
    <property type="entry name" value="Ankyrin repeat-containing domain"/>
    <property type="match status" value="1"/>
</dbReference>
<feature type="repeat" description="ANK" evidence="3">
    <location>
        <begin position="29"/>
        <end position="61"/>
    </location>
</feature>
<evidence type="ECO:0000256" key="3">
    <source>
        <dbReference type="PROSITE-ProRule" id="PRU00023"/>
    </source>
</evidence>
<dbReference type="PANTHER" id="PTHR46680:SF3">
    <property type="entry name" value="NF-KAPPA-B INHIBITOR CACTUS"/>
    <property type="match status" value="1"/>
</dbReference>
<evidence type="ECO:0000313" key="5">
    <source>
        <dbReference type="Proteomes" id="UP000030645"/>
    </source>
</evidence>
<name>W9QNU6_9ROSA</name>
<dbReference type="Proteomes" id="UP000030645">
    <property type="component" value="Unassembled WGS sequence"/>
</dbReference>
<organism evidence="4 5">
    <name type="scientific">Morus notabilis</name>
    <dbReference type="NCBI Taxonomy" id="981085"/>
    <lineage>
        <taxon>Eukaryota</taxon>
        <taxon>Viridiplantae</taxon>
        <taxon>Streptophyta</taxon>
        <taxon>Embryophyta</taxon>
        <taxon>Tracheophyta</taxon>
        <taxon>Spermatophyta</taxon>
        <taxon>Magnoliopsida</taxon>
        <taxon>eudicotyledons</taxon>
        <taxon>Gunneridae</taxon>
        <taxon>Pentapetalae</taxon>
        <taxon>rosids</taxon>
        <taxon>fabids</taxon>
        <taxon>Rosales</taxon>
        <taxon>Moraceae</taxon>
        <taxon>Moreae</taxon>
        <taxon>Morus</taxon>
    </lineage>
</organism>
<dbReference type="GO" id="GO:0005829">
    <property type="term" value="C:cytosol"/>
    <property type="evidence" value="ECO:0007669"/>
    <property type="project" value="TreeGrafter"/>
</dbReference>
<dbReference type="STRING" id="981085.W9QNU6"/>
<protein>
    <submittedName>
        <fullName evidence="4">Uncharacterized protein</fullName>
    </submittedName>
</protein>
<dbReference type="GO" id="GO:0071356">
    <property type="term" value="P:cellular response to tumor necrosis factor"/>
    <property type="evidence" value="ECO:0007669"/>
    <property type="project" value="TreeGrafter"/>
</dbReference>
<evidence type="ECO:0000256" key="1">
    <source>
        <dbReference type="ARBA" id="ARBA00022737"/>
    </source>
</evidence>
<dbReference type="AlphaFoldDB" id="W9QNU6"/>
<keyword evidence="1" id="KW-0677">Repeat</keyword>
<dbReference type="SUPFAM" id="SSF48403">
    <property type="entry name" value="Ankyrin repeat"/>
    <property type="match status" value="1"/>
</dbReference>
<keyword evidence="2 3" id="KW-0040">ANK repeat</keyword>
<dbReference type="PROSITE" id="PS50088">
    <property type="entry name" value="ANK_REPEAT"/>
    <property type="match status" value="1"/>
</dbReference>
<keyword evidence="5" id="KW-1185">Reference proteome</keyword>
<sequence>MTGGLMEEVREVLERSDPSWEAADSVDSDGQSFLHLAIVQDRPNIVQIILEFGPDLEAQSQSGCSPMEAASEAGKTLIVELLLA</sequence>
<dbReference type="GO" id="GO:0051059">
    <property type="term" value="F:NF-kappaB binding"/>
    <property type="evidence" value="ECO:0007669"/>
    <property type="project" value="TreeGrafter"/>
</dbReference>